<accession>A0A6I3S444</accession>
<dbReference type="InterPro" id="IPR000634">
    <property type="entry name" value="Ser/Thr_deHydtase_PyrdxlP-BS"/>
</dbReference>
<dbReference type="GO" id="GO:0006567">
    <property type="term" value="P:L-threonine catabolic process"/>
    <property type="evidence" value="ECO:0007669"/>
    <property type="project" value="TreeGrafter"/>
</dbReference>
<dbReference type="InterPro" id="IPR005787">
    <property type="entry name" value="Thr_deHydtase_biosynth"/>
</dbReference>
<dbReference type="CDD" id="cd04906">
    <property type="entry name" value="ACT_ThrD-I_1"/>
    <property type="match status" value="1"/>
</dbReference>
<dbReference type="UniPathway" id="UPA00047">
    <property type="reaction ID" value="UER00054"/>
</dbReference>
<dbReference type="InterPro" id="IPR036052">
    <property type="entry name" value="TrpB-like_PALP_sf"/>
</dbReference>
<evidence type="ECO:0000256" key="8">
    <source>
        <dbReference type="ARBA" id="ARBA00022737"/>
    </source>
</evidence>
<dbReference type="RefSeq" id="WP_021868492.1">
    <property type="nucleotide sequence ID" value="NZ_CAJUON010000002.1"/>
</dbReference>
<keyword evidence="9 13" id="KW-0663">Pyridoxal phosphate</keyword>
<evidence type="ECO:0000313" key="14">
    <source>
        <dbReference type="EMBL" id="MTU42541.1"/>
    </source>
</evidence>
<keyword evidence="6 13" id="KW-0028">Amino-acid biosynthesis</keyword>
<organism evidence="14 15">
    <name type="scientific">Parasutterella excrementihominis</name>
    <dbReference type="NCBI Taxonomy" id="487175"/>
    <lineage>
        <taxon>Bacteria</taxon>
        <taxon>Pseudomonadati</taxon>
        <taxon>Pseudomonadota</taxon>
        <taxon>Betaproteobacteria</taxon>
        <taxon>Burkholderiales</taxon>
        <taxon>Sutterellaceae</taxon>
        <taxon>Parasutterella</taxon>
    </lineage>
</organism>
<evidence type="ECO:0000313" key="15">
    <source>
        <dbReference type="Proteomes" id="UP000462362"/>
    </source>
</evidence>
<dbReference type="GO" id="GO:0030170">
    <property type="term" value="F:pyridoxal phosphate binding"/>
    <property type="evidence" value="ECO:0007669"/>
    <property type="project" value="InterPro"/>
</dbReference>
<dbReference type="GO" id="GO:0004794">
    <property type="term" value="F:threonine deaminase activity"/>
    <property type="evidence" value="ECO:0007669"/>
    <property type="project" value="UniProtKB-UniRule"/>
</dbReference>
<proteinExistence type="inferred from homology"/>
<evidence type="ECO:0000256" key="13">
    <source>
        <dbReference type="RuleBase" id="RU362012"/>
    </source>
</evidence>
<dbReference type="GO" id="GO:0009097">
    <property type="term" value="P:isoleucine biosynthetic process"/>
    <property type="evidence" value="ECO:0007669"/>
    <property type="project" value="UniProtKB-UniRule"/>
</dbReference>
<dbReference type="NCBIfam" id="NF006674">
    <property type="entry name" value="PRK09224.1"/>
    <property type="match status" value="1"/>
</dbReference>
<dbReference type="Gene3D" id="3.40.50.1100">
    <property type="match status" value="2"/>
</dbReference>
<gene>
    <name evidence="13 14" type="primary">ilvA</name>
    <name evidence="14" type="ORF">GMD42_02665</name>
</gene>
<dbReference type="FunFam" id="3.40.50.1100:FF:000008">
    <property type="entry name" value="L-threonine dehydratase"/>
    <property type="match status" value="1"/>
</dbReference>
<dbReference type="PROSITE" id="PS00165">
    <property type="entry name" value="DEHYDRATASE_SER_THR"/>
    <property type="match status" value="1"/>
</dbReference>
<evidence type="ECO:0000256" key="1">
    <source>
        <dbReference type="ARBA" id="ARBA00001274"/>
    </source>
</evidence>
<comment type="cofactor">
    <cofactor evidence="2 13">
        <name>pyridoxal 5'-phosphate</name>
        <dbReference type="ChEBI" id="CHEBI:597326"/>
    </cofactor>
</comment>
<dbReference type="EMBL" id="WNCL01000005">
    <property type="protein sequence ID" value="MTU42541.1"/>
    <property type="molecule type" value="Genomic_DNA"/>
</dbReference>
<dbReference type="SUPFAM" id="SSF53686">
    <property type="entry name" value="Tryptophan synthase beta subunit-like PLP-dependent enzymes"/>
    <property type="match status" value="1"/>
</dbReference>
<keyword evidence="11 13" id="KW-0100">Branched-chain amino acid biosynthesis</keyword>
<dbReference type="Proteomes" id="UP000462362">
    <property type="component" value="Unassembled WGS sequence"/>
</dbReference>
<dbReference type="FunFam" id="3.40.1020.10:FF:000001">
    <property type="entry name" value="L-threonine dehydratase"/>
    <property type="match status" value="1"/>
</dbReference>
<comment type="catalytic activity">
    <reaction evidence="1 13">
        <text>L-threonine = 2-oxobutanoate + NH4(+)</text>
        <dbReference type="Rhea" id="RHEA:22108"/>
        <dbReference type="ChEBI" id="CHEBI:16763"/>
        <dbReference type="ChEBI" id="CHEBI:28938"/>
        <dbReference type="ChEBI" id="CHEBI:57926"/>
        <dbReference type="EC" id="4.3.1.19"/>
    </reaction>
</comment>
<dbReference type="InterPro" id="IPR050147">
    <property type="entry name" value="Ser/Thr_Dehydratase"/>
</dbReference>
<dbReference type="NCBIfam" id="NF009130">
    <property type="entry name" value="PRK12483.1"/>
    <property type="match status" value="1"/>
</dbReference>
<keyword evidence="7 13" id="KW-0412">Isoleucine biosynthesis</keyword>
<name>A0A6I3S444_9BURK</name>
<reference evidence="14 15" key="1">
    <citation type="journal article" date="2019" name="Nat. Med.">
        <title>A library of human gut bacterial isolates paired with longitudinal multiomics data enables mechanistic microbiome research.</title>
        <authorList>
            <person name="Poyet M."/>
            <person name="Groussin M."/>
            <person name="Gibbons S.M."/>
            <person name="Avila-Pacheco J."/>
            <person name="Jiang X."/>
            <person name="Kearney S.M."/>
            <person name="Perrotta A.R."/>
            <person name="Berdy B."/>
            <person name="Zhao S."/>
            <person name="Lieberman T.D."/>
            <person name="Swanson P.K."/>
            <person name="Smith M."/>
            <person name="Roesemann S."/>
            <person name="Alexander J.E."/>
            <person name="Rich S.A."/>
            <person name="Livny J."/>
            <person name="Vlamakis H."/>
            <person name="Clish C."/>
            <person name="Bullock K."/>
            <person name="Deik A."/>
            <person name="Scott J."/>
            <person name="Pierce K.A."/>
            <person name="Xavier R.J."/>
            <person name="Alm E.J."/>
        </authorList>
    </citation>
    <scope>NUCLEOTIDE SEQUENCE [LARGE SCALE GENOMIC DNA]</scope>
    <source>
        <strain evidence="14 15">BIOML-A2</strain>
    </source>
</reference>
<dbReference type="Pfam" id="PF00585">
    <property type="entry name" value="Thr_dehydrat_C"/>
    <property type="match status" value="2"/>
</dbReference>
<evidence type="ECO:0000256" key="9">
    <source>
        <dbReference type="ARBA" id="ARBA00022898"/>
    </source>
</evidence>
<evidence type="ECO:0000256" key="2">
    <source>
        <dbReference type="ARBA" id="ARBA00001933"/>
    </source>
</evidence>
<comment type="function">
    <text evidence="12 13">Catalyzes the anaerobic formation of alpha-ketobutyrate and ammonia from threonine in a two-step reaction. The first step involved a dehydration of threonine and a production of enamine intermediates (aminocrotonate), which tautomerizes to its imine form (iminobutyrate). Both intermediates are unstable and short-lived. The second step is the nonenzymatic hydrolysis of the enamine/imine intermediates to form 2-ketobutyrate and free ammonia. In the low water environment of the cell, the second step is accelerated by RidA.</text>
</comment>
<comment type="caution">
    <text evidence="14">The sequence shown here is derived from an EMBL/GenBank/DDBJ whole genome shotgun (WGS) entry which is preliminary data.</text>
</comment>
<evidence type="ECO:0000256" key="10">
    <source>
        <dbReference type="ARBA" id="ARBA00023239"/>
    </source>
</evidence>
<dbReference type="Gene3D" id="3.40.1020.10">
    <property type="entry name" value="Biosynthetic Threonine Deaminase, Domain 3"/>
    <property type="match status" value="1"/>
</dbReference>
<evidence type="ECO:0000256" key="12">
    <source>
        <dbReference type="ARBA" id="ARBA00025527"/>
    </source>
</evidence>
<comment type="pathway">
    <text evidence="3 13">Amino-acid biosynthesis; L-isoleucine biosynthesis; 2-oxobutanoate from L-threonine: step 1/1.</text>
</comment>
<dbReference type="InterPro" id="IPR001721">
    <property type="entry name" value="TD_ACT-like"/>
</dbReference>
<evidence type="ECO:0000256" key="4">
    <source>
        <dbReference type="ARBA" id="ARBA00010869"/>
    </source>
</evidence>
<dbReference type="PROSITE" id="PS51672">
    <property type="entry name" value="ACT_LIKE"/>
    <property type="match status" value="2"/>
</dbReference>
<dbReference type="InterPro" id="IPR038110">
    <property type="entry name" value="TD_ACT-like_sf"/>
</dbReference>
<dbReference type="CDD" id="cd01562">
    <property type="entry name" value="Thr-dehyd"/>
    <property type="match status" value="1"/>
</dbReference>
<keyword evidence="8" id="KW-0677">Repeat</keyword>
<protein>
    <recommendedName>
        <fullName evidence="13">L-threonine dehydratase</fullName>
        <ecNumber evidence="13">4.3.1.19</ecNumber>
    </recommendedName>
    <alternativeName>
        <fullName evidence="13">Threonine deaminase</fullName>
    </alternativeName>
</protein>
<evidence type="ECO:0000256" key="3">
    <source>
        <dbReference type="ARBA" id="ARBA00004810"/>
    </source>
</evidence>
<comment type="similarity">
    <text evidence="4 13">Belongs to the serine/threonine dehydratase family.</text>
</comment>
<evidence type="ECO:0000256" key="7">
    <source>
        <dbReference type="ARBA" id="ARBA00022624"/>
    </source>
</evidence>
<dbReference type="Pfam" id="PF00291">
    <property type="entry name" value="PALP"/>
    <property type="match status" value="1"/>
</dbReference>
<dbReference type="InterPro" id="IPR001926">
    <property type="entry name" value="TrpB-like_PALP"/>
</dbReference>
<dbReference type="AlphaFoldDB" id="A0A6I3S444"/>
<dbReference type="CDD" id="cd04907">
    <property type="entry name" value="ACT_ThrD-I_2"/>
    <property type="match status" value="1"/>
</dbReference>
<dbReference type="PANTHER" id="PTHR48078">
    <property type="entry name" value="THREONINE DEHYDRATASE, MITOCHONDRIAL-RELATED"/>
    <property type="match status" value="1"/>
</dbReference>
<dbReference type="InterPro" id="IPR045865">
    <property type="entry name" value="ACT-like_dom_sf"/>
</dbReference>
<dbReference type="SUPFAM" id="SSF55021">
    <property type="entry name" value="ACT-like"/>
    <property type="match status" value="1"/>
</dbReference>
<dbReference type="PANTHER" id="PTHR48078:SF11">
    <property type="entry name" value="THREONINE DEHYDRATASE, MITOCHONDRIAL"/>
    <property type="match status" value="1"/>
</dbReference>
<dbReference type="NCBIfam" id="TIGR01124">
    <property type="entry name" value="ilvA_2Cterm"/>
    <property type="match status" value="1"/>
</dbReference>
<evidence type="ECO:0000256" key="5">
    <source>
        <dbReference type="ARBA" id="ARBA00011881"/>
    </source>
</evidence>
<keyword evidence="10 13" id="KW-0456">Lyase</keyword>
<evidence type="ECO:0000256" key="6">
    <source>
        <dbReference type="ARBA" id="ARBA00022605"/>
    </source>
</evidence>
<sequence length="521" mass="57406">MFKESSTTFHIPVDMLEQEYLRRILKAHVYDVAKETPLHQAKLLSARTENKILLKREDLQSVFSFKLRGAYNKMANLTPEERARGVIAASAGNHAQGVALAASKLGCRAVIVMPITAPALKINTVRRLGGEVVLFGESFSDAAAYAEELQAKEGLTPVPPFDDPDVIAGQGTVGMEIIRQAQNANGNIDAIFVPVGGGGLLAGVAVYVKALYPNIKVFGVQTYDSDSMNQSLKNGERTLVPDVGLFSDGTAVKLVGKETYELCKNFVDGIVLVDTDEVCAAIKDVFQDTRSILEPAGALSVAGIKHYIKQNGCKNQTFVGVLSGANMNFDRLRFVAERAELGEHREVLFAVTIPEKKNSFRSLISLLGSRNITEFNYRISDAADAQIFVGIQTEHRSEAAEIKKLFEDQGLPALDITENELAKTHLRYMVGGHSKLATDERVFRFEFPERPGALFKFLNSSGANWNISMFHYRNQGADYGRILAGLQVPEEDYGRFDEFLKNLGYSYVEETNNPAYKLFLG</sequence>
<dbReference type="GO" id="GO:0003941">
    <property type="term" value="F:L-serine ammonia-lyase activity"/>
    <property type="evidence" value="ECO:0007669"/>
    <property type="project" value="TreeGrafter"/>
</dbReference>
<dbReference type="GO" id="GO:0006565">
    <property type="term" value="P:L-serine catabolic process"/>
    <property type="evidence" value="ECO:0007669"/>
    <property type="project" value="TreeGrafter"/>
</dbReference>
<evidence type="ECO:0000256" key="11">
    <source>
        <dbReference type="ARBA" id="ARBA00023304"/>
    </source>
</evidence>
<comment type="subunit">
    <text evidence="5 13">Homotetramer.</text>
</comment>
<dbReference type="EC" id="4.3.1.19" evidence="13"/>